<dbReference type="InterPro" id="IPR011249">
    <property type="entry name" value="Metalloenz_LuxS/M16"/>
</dbReference>
<evidence type="ECO:0000259" key="1">
    <source>
        <dbReference type="Pfam" id="PF05193"/>
    </source>
</evidence>
<feature type="non-terminal residue" evidence="2">
    <location>
        <position position="1"/>
    </location>
</feature>
<reference evidence="2" key="1">
    <citation type="submission" date="2018-06" db="EMBL/GenBank/DDBJ databases">
        <authorList>
            <person name="Zhirakovskaya E."/>
        </authorList>
    </citation>
    <scope>NUCLEOTIDE SEQUENCE</scope>
</reference>
<proteinExistence type="predicted"/>
<dbReference type="PANTHER" id="PTHR11851">
    <property type="entry name" value="METALLOPROTEASE"/>
    <property type="match status" value="1"/>
</dbReference>
<protein>
    <submittedName>
        <fullName evidence="2">Insulinase-like:Peptidase M16, C-terminal</fullName>
    </submittedName>
</protein>
<dbReference type="Gene3D" id="3.30.830.10">
    <property type="entry name" value="Metalloenzyme, LuxS/M16 peptidase-like"/>
    <property type="match status" value="1"/>
</dbReference>
<dbReference type="SUPFAM" id="SSF63411">
    <property type="entry name" value="LuxS/MPP-like metallohydrolase"/>
    <property type="match status" value="1"/>
</dbReference>
<accession>A0A3B0U5T6</accession>
<organism evidence="2">
    <name type="scientific">hydrothermal vent metagenome</name>
    <dbReference type="NCBI Taxonomy" id="652676"/>
    <lineage>
        <taxon>unclassified sequences</taxon>
        <taxon>metagenomes</taxon>
        <taxon>ecological metagenomes</taxon>
    </lineage>
</organism>
<dbReference type="EMBL" id="UOES01000081">
    <property type="protein sequence ID" value="VAW26275.1"/>
    <property type="molecule type" value="Genomic_DNA"/>
</dbReference>
<dbReference type="PANTHER" id="PTHR11851:SF224">
    <property type="entry name" value="PROCESSING PROTEASE"/>
    <property type="match status" value="1"/>
</dbReference>
<sequence length="434" mass="47308">EKTFVALVDKPSAVQSVIDITYPVELKTGTPDVIKARVLNQILGGGSSARLFINLREDKGYTYGAYSSLSSDKLVGAFSASASVRNEVTDSAFNEFIIELDKIRTTDVSEDEINLAKSSIAGSFARSLERPQTVARFAINTARYNLPKDYYSSYLKNVQAVSIADVKATAQKYIHPDKAYFTVVGKASEIKDKLAAFGEVKYFDNYGNEYTPSDAPQLPAGLTAQKVIADYVKALGGSEAITAIKSIKMVSEAEIQGQKLSFTSIKVSPNKSYLSILMGGAMEMQKQVFDGTNYAEYAQGAKTPDDENKTKDALIDAALIPELNYETLGVKTTLEAVEKVGDNYAYAINVVYPSGKKTTNYFDMESGLKVRVANFVTTPQGEMVQNVDYQDYSAENGVLIPHLVIIPMGPMKLEAKITSVEVNGTVDEAVFKIE</sequence>
<gene>
    <name evidence="2" type="ORF">MNBD_BACTEROID06-389</name>
</gene>
<dbReference type="AlphaFoldDB" id="A0A3B0U5T6"/>
<evidence type="ECO:0000313" key="2">
    <source>
        <dbReference type="EMBL" id="VAW26275.1"/>
    </source>
</evidence>
<dbReference type="Pfam" id="PF05193">
    <property type="entry name" value="Peptidase_M16_C"/>
    <property type="match status" value="1"/>
</dbReference>
<dbReference type="GO" id="GO:0046872">
    <property type="term" value="F:metal ion binding"/>
    <property type="evidence" value="ECO:0007669"/>
    <property type="project" value="InterPro"/>
</dbReference>
<name>A0A3B0U5T6_9ZZZZ</name>
<dbReference type="InterPro" id="IPR007863">
    <property type="entry name" value="Peptidase_M16_C"/>
</dbReference>
<feature type="domain" description="Peptidase M16 C-terminal" evidence="1">
    <location>
        <begin position="11"/>
        <end position="118"/>
    </location>
</feature>
<dbReference type="InterPro" id="IPR050361">
    <property type="entry name" value="MPP/UQCRC_Complex"/>
</dbReference>